<dbReference type="HAMAP" id="MF_01393">
    <property type="entry name" value="ATP_synth_a_bact"/>
    <property type="match status" value="1"/>
</dbReference>
<dbReference type="PANTHER" id="PTHR42823:SF3">
    <property type="entry name" value="ATP SYNTHASE SUBUNIT A, CHLOROPLASTIC"/>
    <property type="match status" value="1"/>
</dbReference>
<comment type="similarity">
    <text evidence="2 11 12">Belongs to the ATPase A chain family.</text>
</comment>
<evidence type="ECO:0000256" key="3">
    <source>
        <dbReference type="ARBA" id="ARBA00022448"/>
    </source>
</evidence>
<dbReference type="Proteomes" id="UP000176689">
    <property type="component" value="Unassembled WGS sequence"/>
</dbReference>
<reference evidence="13 14" key="1">
    <citation type="journal article" date="2016" name="Nat. Commun.">
        <title>Thousands of microbial genomes shed light on interconnected biogeochemical processes in an aquifer system.</title>
        <authorList>
            <person name="Anantharaman K."/>
            <person name="Brown C.T."/>
            <person name="Hug L.A."/>
            <person name="Sharon I."/>
            <person name="Castelle C.J."/>
            <person name="Probst A.J."/>
            <person name="Thomas B.C."/>
            <person name="Singh A."/>
            <person name="Wilkins M.J."/>
            <person name="Karaoz U."/>
            <person name="Brodie E.L."/>
            <person name="Williams K.H."/>
            <person name="Hubbard S.S."/>
            <person name="Banfield J.F."/>
        </authorList>
    </citation>
    <scope>NUCLEOTIDE SEQUENCE [LARGE SCALE GENOMIC DNA]</scope>
</reference>
<dbReference type="GO" id="GO:0005886">
    <property type="term" value="C:plasma membrane"/>
    <property type="evidence" value="ECO:0007669"/>
    <property type="project" value="UniProtKB-SubCell"/>
</dbReference>
<dbReference type="InterPro" id="IPR023011">
    <property type="entry name" value="ATP_synth_F0_asu_AS"/>
</dbReference>
<evidence type="ECO:0000256" key="10">
    <source>
        <dbReference type="ARBA" id="ARBA00023310"/>
    </source>
</evidence>
<dbReference type="GO" id="GO:0045259">
    <property type="term" value="C:proton-transporting ATP synthase complex"/>
    <property type="evidence" value="ECO:0007669"/>
    <property type="project" value="UniProtKB-KW"/>
</dbReference>
<keyword evidence="5 11" id="KW-0812">Transmembrane</keyword>
<keyword evidence="9 11" id="KW-0472">Membrane</keyword>
<keyword evidence="3 11" id="KW-0813">Transport</keyword>
<protein>
    <recommendedName>
        <fullName evidence="11 12">ATP synthase subunit a</fullName>
    </recommendedName>
    <alternativeName>
        <fullName evidence="11">ATP synthase F0 sector subunit a</fullName>
    </alternativeName>
    <alternativeName>
        <fullName evidence="11">F-ATPase subunit 6</fullName>
    </alternativeName>
</protein>
<evidence type="ECO:0000313" key="14">
    <source>
        <dbReference type="Proteomes" id="UP000176689"/>
    </source>
</evidence>
<evidence type="ECO:0000256" key="9">
    <source>
        <dbReference type="ARBA" id="ARBA00023136"/>
    </source>
</evidence>
<feature type="transmembrane region" description="Helical" evidence="11">
    <location>
        <begin position="86"/>
        <end position="112"/>
    </location>
</feature>
<evidence type="ECO:0000256" key="1">
    <source>
        <dbReference type="ARBA" id="ARBA00004141"/>
    </source>
</evidence>
<keyword evidence="7 11" id="KW-1133">Transmembrane helix</keyword>
<evidence type="ECO:0000313" key="13">
    <source>
        <dbReference type="EMBL" id="OGG69542.1"/>
    </source>
</evidence>
<accession>A0A1F6E8N9</accession>
<feature type="transmembrane region" description="Helical" evidence="11">
    <location>
        <begin position="218"/>
        <end position="242"/>
    </location>
</feature>
<dbReference type="PROSITE" id="PS00449">
    <property type="entry name" value="ATPASE_A"/>
    <property type="match status" value="1"/>
</dbReference>
<evidence type="ECO:0000256" key="2">
    <source>
        <dbReference type="ARBA" id="ARBA00006810"/>
    </source>
</evidence>
<proteinExistence type="inferred from homology"/>
<keyword evidence="6 11" id="KW-0375">Hydrogen ion transport</keyword>
<evidence type="ECO:0000256" key="5">
    <source>
        <dbReference type="ARBA" id="ARBA00022692"/>
    </source>
</evidence>
<feature type="transmembrane region" description="Helical" evidence="11">
    <location>
        <begin position="189"/>
        <end position="211"/>
    </location>
</feature>
<evidence type="ECO:0000256" key="12">
    <source>
        <dbReference type="RuleBase" id="RU000483"/>
    </source>
</evidence>
<dbReference type="EMBL" id="MFLP01000030">
    <property type="protein sequence ID" value="OGG69542.1"/>
    <property type="molecule type" value="Genomic_DNA"/>
</dbReference>
<feature type="transmembrane region" description="Helical" evidence="11">
    <location>
        <begin position="132"/>
        <end position="153"/>
    </location>
</feature>
<dbReference type="PANTHER" id="PTHR42823">
    <property type="entry name" value="ATP SYNTHASE SUBUNIT A, CHLOROPLASTIC"/>
    <property type="match status" value="1"/>
</dbReference>
<evidence type="ECO:0000256" key="8">
    <source>
        <dbReference type="ARBA" id="ARBA00023065"/>
    </source>
</evidence>
<sequence>MKESGIHVLLAPEQLGQLWGIPLTNTLLTSWIVIALLISIALLVGRKLQLTPGKLQTFLEMLVSFVYDYITETLESRTWARRMFPLLMTIFLFIAVSNLLEFTPGIGSIGIFHGDEFLPLFRSVNTDLNVTLALAIIAVFTIEIAGIVAVGFFRYAGKFLNFSSPLNFVVGIIELVSELSRFVSFSFRLFGNIFAGEVLLAVAAFFVPYVLPVPLMSFELFIGVVQAAVFALLTLFFIKLAIAEPHGSH</sequence>
<feature type="transmembrane region" description="Helical" evidence="11">
    <location>
        <begin position="28"/>
        <end position="45"/>
    </location>
</feature>
<dbReference type="GO" id="GO:0042777">
    <property type="term" value="P:proton motive force-driven plasma membrane ATP synthesis"/>
    <property type="evidence" value="ECO:0007669"/>
    <property type="project" value="TreeGrafter"/>
</dbReference>
<dbReference type="InterPro" id="IPR045082">
    <property type="entry name" value="ATP_syn_F0_a_bact/chloroplast"/>
</dbReference>
<dbReference type="Gene3D" id="1.20.120.220">
    <property type="entry name" value="ATP synthase, F0 complex, subunit A"/>
    <property type="match status" value="1"/>
</dbReference>
<comment type="function">
    <text evidence="11 12">Key component of the proton channel; it plays a direct role in the translocation of protons across the membrane.</text>
</comment>
<dbReference type="Pfam" id="PF00119">
    <property type="entry name" value="ATP-synt_A"/>
    <property type="match status" value="1"/>
</dbReference>
<dbReference type="NCBIfam" id="TIGR01131">
    <property type="entry name" value="ATP_synt_6_or_A"/>
    <property type="match status" value="1"/>
</dbReference>
<gene>
    <name evidence="11" type="primary">atpB</name>
    <name evidence="13" type="ORF">A3F27_00255</name>
</gene>
<comment type="caution">
    <text evidence="13">The sequence shown here is derived from an EMBL/GenBank/DDBJ whole genome shotgun (WGS) entry which is preliminary data.</text>
</comment>
<dbReference type="AlphaFoldDB" id="A0A1F6E8N9"/>
<name>A0A1F6E8N9_9BACT</name>
<organism evidence="13 14">
    <name type="scientific">Candidatus Kaiserbacteria bacterium RIFCSPHIGHO2_12_FULL_53_13</name>
    <dbReference type="NCBI Taxonomy" id="1798502"/>
    <lineage>
        <taxon>Bacteria</taxon>
        <taxon>Candidatus Kaiseribacteriota</taxon>
    </lineage>
</organism>
<dbReference type="SUPFAM" id="SSF81336">
    <property type="entry name" value="F1F0 ATP synthase subunit A"/>
    <property type="match status" value="1"/>
</dbReference>
<evidence type="ECO:0000256" key="4">
    <source>
        <dbReference type="ARBA" id="ARBA00022547"/>
    </source>
</evidence>
<evidence type="ECO:0000256" key="7">
    <source>
        <dbReference type="ARBA" id="ARBA00022989"/>
    </source>
</evidence>
<keyword evidence="8 11" id="KW-0406">Ion transport</keyword>
<dbReference type="InterPro" id="IPR035908">
    <property type="entry name" value="F0_ATP_A_sf"/>
</dbReference>
<keyword evidence="11" id="KW-1003">Cell membrane</keyword>
<evidence type="ECO:0000256" key="11">
    <source>
        <dbReference type="HAMAP-Rule" id="MF_01393"/>
    </source>
</evidence>
<keyword evidence="4 11" id="KW-0138">CF(0)</keyword>
<evidence type="ECO:0000256" key="6">
    <source>
        <dbReference type="ARBA" id="ARBA00022781"/>
    </source>
</evidence>
<comment type="subcellular location">
    <subcellularLocation>
        <location evidence="11 12">Cell membrane</location>
        <topology evidence="11 12">Multi-pass membrane protein</topology>
    </subcellularLocation>
    <subcellularLocation>
        <location evidence="1">Membrane</location>
        <topology evidence="1">Multi-pass membrane protein</topology>
    </subcellularLocation>
</comment>
<dbReference type="InterPro" id="IPR000568">
    <property type="entry name" value="ATP_synth_F0_asu"/>
</dbReference>
<keyword evidence="10 11" id="KW-0066">ATP synthesis</keyword>
<dbReference type="GO" id="GO:0046933">
    <property type="term" value="F:proton-transporting ATP synthase activity, rotational mechanism"/>
    <property type="evidence" value="ECO:0007669"/>
    <property type="project" value="UniProtKB-UniRule"/>
</dbReference>
<dbReference type="CDD" id="cd00310">
    <property type="entry name" value="ATP-synt_Fo_a_6"/>
    <property type="match status" value="1"/>
</dbReference>
<dbReference type="PRINTS" id="PR00123">
    <property type="entry name" value="ATPASEA"/>
</dbReference>